<dbReference type="WBParaSite" id="jg7075">
    <property type="protein sequence ID" value="jg7075"/>
    <property type="gene ID" value="jg7075"/>
</dbReference>
<evidence type="ECO:0000313" key="1">
    <source>
        <dbReference type="Proteomes" id="UP000887574"/>
    </source>
</evidence>
<reference evidence="2" key="1">
    <citation type="submission" date="2022-11" db="UniProtKB">
        <authorList>
            <consortium name="WormBaseParasite"/>
        </authorList>
    </citation>
    <scope>IDENTIFICATION</scope>
</reference>
<accession>A0A915EJV6</accession>
<dbReference type="Proteomes" id="UP000887574">
    <property type="component" value="Unplaced"/>
</dbReference>
<name>A0A915EJV6_9BILA</name>
<protein>
    <submittedName>
        <fullName evidence="2">Uncharacterized protein</fullName>
    </submittedName>
</protein>
<sequence length="85" mass="10095">MEEDIAEEEEQLLGRINEEAEIMDFVAVDADVITVEAEEPIITRQENQSVLNFLRLYVEKNFDDLVILKCSDERNEAFYQERRRK</sequence>
<keyword evidence="1" id="KW-1185">Reference proteome</keyword>
<dbReference type="AlphaFoldDB" id="A0A915EJV6"/>
<proteinExistence type="predicted"/>
<organism evidence="1 2">
    <name type="scientific">Ditylenchus dipsaci</name>
    <dbReference type="NCBI Taxonomy" id="166011"/>
    <lineage>
        <taxon>Eukaryota</taxon>
        <taxon>Metazoa</taxon>
        <taxon>Ecdysozoa</taxon>
        <taxon>Nematoda</taxon>
        <taxon>Chromadorea</taxon>
        <taxon>Rhabditida</taxon>
        <taxon>Tylenchina</taxon>
        <taxon>Tylenchomorpha</taxon>
        <taxon>Sphaerularioidea</taxon>
        <taxon>Anguinidae</taxon>
        <taxon>Anguininae</taxon>
        <taxon>Ditylenchus</taxon>
    </lineage>
</organism>
<evidence type="ECO:0000313" key="2">
    <source>
        <dbReference type="WBParaSite" id="jg7075"/>
    </source>
</evidence>